<comment type="subunit">
    <text evidence="8">Part of the FGAM synthase complex composed of 1 PurL, 1 PurQ and 2 PurS subunits.</text>
</comment>
<evidence type="ECO:0000256" key="4">
    <source>
        <dbReference type="ARBA" id="ARBA00022755"/>
    </source>
</evidence>
<keyword evidence="1 8" id="KW-0963">Cytoplasm</keyword>
<proteinExistence type="inferred from homology"/>
<accession>D3SN81</accession>
<dbReference type="CDD" id="cd01740">
    <property type="entry name" value="GATase1_FGAR_AT"/>
    <property type="match status" value="1"/>
</dbReference>
<dbReference type="Gene3D" id="3.40.50.880">
    <property type="match status" value="1"/>
</dbReference>
<dbReference type="UniPathway" id="UPA00074">
    <property type="reaction ID" value="UER00128"/>
</dbReference>
<keyword evidence="6 8" id="KW-0067">ATP-binding</keyword>
<dbReference type="EC" id="6.3.5.3" evidence="8"/>
<feature type="active site" evidence="8">
    <location>
        <position position="203"/>
    </location>
</feature>
<dbReference type="AlphaFoldDB" id="D3SN81"/>
<dbReference type="PANTHER" id="PTHR47552:SF1">
    <property type="entry name" value="PHOSPHORIBOSYLFORMYLGLYCINAMIDINE SYNTHASE SUBUNIT PURQ"/>
    <property type="match status" value="1"/>
</dbReference>
<comment type="function">
    <text evidence="8">Part of the phosphoribosylformylglycinamidine synthase complex involved in the purines biosynthetic pathway. Catalyzes the ATP-dependent conversion of formylglycinamide ribonucleotide (FGAR) and glutamine to yield formylglycinamidine ribonucleotide (FGAM) and glutamate. The FGAM synthase complex is composed of three subunits. PurQ produces an ammonia molecule by converting glutamine to glutamate. PurL transfers the ammonia molecule to FGAR to form FGAM in an ATP-dependent manner. PurS interacts with PurQ and PurL and is thought to assist in the transfer of the ammonia molecule from PurQ to PurL.</text>
</comment>
<dbReference type="GO" id="GO:0004359">
    <property type="term" value="F:glutaminase activity"/>
    <property type="evidence" value="ECO:0007669"/>
    <property type="project" value="UniProtKB-EC"/>
</dbReference>
<keyword evidence="3 8" id="KW-0547">Nucleotide-binding</keyword>
<dbReference type="InterPro" id="IPR029062">
    <property type="entry name" value="Class_I_gatase-like"/>
</dbReference>
<evidence type="ECO:0000256" key="8">
    <source>
        <dbReference type="HAMAP-Rule" id="MF_00421"/>
    </source>
</evidence>
<dbReference type="GO" id="GO:0006189">
    <property type="term" value="P:'de novo' IMP biosynthetic process"/>
    <property type="evidence" value="ECO:0007669"/>
    <property type="project" value="UniProtKB-UniRule"/>
</dbReference>
<dbReference type="EC" id="3.5.1.2" evidence="8"/>
<evidence type="ECO:0000256" key="3">
    <source>
        <dbReference type="ARBA" id="ARBA00022741"/>
    </source>
</evidence>
<comment type="catalytic activity">
    <reaction evidence="8">
        <text>L-glutamine + H2O = L-glutamate + NH4(+)</text>
        <dbReference type="Rhea" id="RHEA:15889"/>
        <dbReference type="ChEBI" id="CHEBI:15377"/>
        <dbReference type="ChEBI" id="CHEBI:28938"/>
        <dbReference type="ChEBI" id="CHEBI:29985"/>
        <dbReference type="ChEBI" id="CHEBI:58359"/>
        <dbReference type="EC" id="3.5.1.2"/>
    </reaction>
</comment>
<evidence type="ECO:0000313" key="10">
    <source>
        <dbReference type="Proteomes" id="UP000002043"/>
    </source>
</evidence>
<dbReference type="SMART" id="SM01211">
    <property type="entry name" value="GATase_5"/>
    <property type="match status" value="1"/>
</dbReference>
<dbReference type="InterPro" id="IPR010075">
    <property type="entry name" value="PRibForGlyAmidine_synth_PurQ"/>
</dbReference>
<dbReference type="STRING" id="638303.Thal_1583"/>
<dbReference type="GO" id="GO:0005524">
    <property type="term" value="F:ATP binding"/>
    <property type="evidence" value="ECO:0007669"/>
    <property type="project" value="UniProtKB-KW"/>
</dbReference>
<dbReference type="KEGG" id="tal:Thal_1583"/>
<dbReference type="Pfam" id="PF13507">
    <property type="entry name" value="GATase_5"/>
    <property type="match status" value="1"/>
</dbReference>
<dbReference type="PANTHER" id="PTHR47552">
    <property type="entry name" value="PHOSPHORIBOSYLFORMYLGLYCINAMIDINE SYNTHASE SUBUNIT PURQ"/>
    <property type="match status" value="1"/>
</dbReference>
<feature type="active site" evidence="8">
    <location>
        <position position="205"/>
    </location>
</feature>
<dbReference type="eggNOG" id="COG0047">
    <property type="taxonomic scope" value="Bacteria"/>
</dbReference>
<gene>
    <name evidence="8" type="primary">purQ</name>
    <name evidence="9" type="ordered locus">Thal_1583</name>
</gene>
<dbReference type="NCBIfam" id="NF002957">
    <property type="entry name" value="PRK03619.1"/>
    <property type="match status" value="1"/>
</dbReference>
<evidence type="ECO:0000313" key="9">
    <source>
        <dbReference type="EMBL" id="ADC90211.1"/>
    </source>
</evidence>
<protein>
    <recommendedName>
        <fullName evidence="8">Phosphoribosylformylglycinamidine synthase subunit PurQ</fullName>
        <shortName evidence="8">FGAM synthase</shortName>
        <ecNumber evidence="8">6.3.5.3</ecNumber>
    </recommendedName>
    <alternativeName>
        <fullName evidence="8">Formylglycinamide ribonucleotide amidotransferase subunit I</fullName>
        <shortName evidence="8">FGAR amidotransferase I</shortName>
        <shortName evidence="8">FGAR-AT I</shortName>
    </alternativeName>
    <alternativeName>
        <fullName evidence="8">Glutaminase PurQ</fullName>
        <ecNumber evidence="8">3.5.1.2</ecNumber>
    </alternativeName>
    <alternativeName>
        <fullName evidence="8">Phosphoribosylformylglycinamidine synthase subunit I</fullName>
    </alternativeName>
</protein>
<dbReference type="HAMAP" id="MF_00421">
    <property type="entry name" value="PurQ"/>
    <property type="match status" value="1"/>
</dbReference>
<reference evidence="10" key="1">
    <citation type="journal article" date="2010" name="Stand. Genomic Sci.">
        <title>Complete genome sequence of Thermocrinis albus type strain (HI 11/12T).</title>
        <authorList>
            <person name="Wirth R."/>
            <person name="Sikorski J."/>
            <person name="Brambilla E."/>
            <person name="Misra M."/>
            <person name="Lapidus A."/>
            <person name="Copeland A."/>
            <person name="Nolan M."/>
            <person name="Lucas S."/>
            <person name="Chen F."/>
            <person name="Tice H."/>
            <person name="Cheng J.F."/>
            <person name="Han C."/>
            <person name="Detter J.C."/>
            <person name="Tapia R."/>
            <person name="Bruce D."/>
            <person name="Goodwin L."/>
            <person name="Pitluck S."/>
            <person name="Pati A."/>
            <person name="Anderson I."/>
            <person name="Ivanova N."/>
            <person name="Mavromatis K."/>
            <person name="Mikhailova N."/>
            <person name="Chen A."/>
            <person name="Palaniappan K."/>
            <person name="Bilek Y."/>
            <person name="Hader T."/>
            <person name="Land M."/>
            <person name="Hauser L."/>
            <person name="Chang Y.J."/>
            <person name="Jeffries C.D."/>
            <person name="Tindall B.J."/>
            <person name="Rohde M."/>
            <person name="Goker M."/>
            <person name="Bristow J."/>
            <person name="Eisen J.A."/>
            <person name="Markowitz V."/>
            <person name="Hugenholtz P."/>
            <person name="Kyrpides N.C."/>
            <person name="Klenk H.P."/>
        </authorList>
    </citation>
    <scope>NUCLEOTIDE SEQUENCE [LARGE SCALE GENOMIC DNA]</scope>
    <source>
        <strain evidence="10">DSM 14484 / JCM 11386 / HI 11/12</strain>
    </source>
</reference>
<dbReference type="Proteomes" id="UP000002043">
    <property type="component" value="Chromosome"/>
</dbReference>
<evidence type="ECO:0000256" key="6">
    <source>
        <dbReference type="ARBA" id="ARBA00022840"/>
    </source>
</evidence>
<dbReference type="NCBIfam" id="TIGR01737">
    <property type="entry name" value="FGAM_synth_I"/>
    <property type="match status" value="1"/>
</dbReference>
<keyword evidence="2 8" id="KW-0436">Ligase</keyword>
<dbReference type="GO" id="GO:0005737">
    <property type="term" value="C:cytoplasm"/>
    <property type="evidence" value="ECO:0007669"/>
    <property type="project" value="UniProtKB-SubCell"/>
</dbReference>
<organism evidence="9 10">
    <name type="scientific">Thermocrinis albus (strain DSM 14484 / JCM 11386 / HI 11/12)</name>
    <dbReference type="NCBI Taxonomy" id="638303"/>
    <lineage>
        <taxon>Bacteria</taxon>
        <taxon>Pseudomonadati</taxon>
        <taxon>Aquificota</taxon>
        <taxon>Aquificia</taxon>
        <taxon>Aquificales</taxon>
        <taxon>Aquificaceae</taxon>
        <taxon>Thermocrinis</taxon>
    </lineage>
</organism>
<name>D3SN81_THEAH</name>
<dbReference type="EMBL" id="CP001931">
    <property type="protein sequence ID" value="ADC90211.1"/>
    <property type="molecule type" value="Genomic_DNA"/>
</dbReference>
<evidence type="ECO:0000256" key="1">
    <source>
        <dbReference type="ARBA" id="ARBA00022490"/>
    </source>
</evidence>
<evidence type="ECO:0000256" key="7">
    <source>
        <dbReference type="ARBA" id="ARBA00022962"/>
    </source>
</evidence>
<feature type="active site" description="Nucleophile" evidence="8">
    <location>
        <position position="86"/>
    </location>
</feature>
<keyword evidence="4 8" id="KW-0658">Purine biosynthesis</keyword>
<comment type="catalytic activity">
    <reaction evidence="8">
        <text>N(2)-formyl-N(1)-(5-phospho-beta-D-ribosyl)glycinamide + L-glutamine + ATP + H2O = 2-formamido-N(1)-(5-O-phospho-beta-D-ribosyl)acetamidine + L-glutamate + ADP + phosphate + H(+)</text>
        <dbReference type="Rhea" id="RHEA:17129"/>
        <dbReference type="ChEBI" id="CHEBI:15377"/>
        <dbReference type="ChEBI" id="CHEBI:15378"/>
        <dbReference type="ChEBI" id="CHEBI:29985"/>
        <dbReference type="ChEBI" id="CHEBI:30616"/>
        <dbReference type="ChEBI" id="CHEBI:43474"/>
        <dbReference type="ChEBI" id="CHEBI:58359"/>
        <dbReference type="ChEBI" id="CHEBI:147286"/>
        <dbReference type="ChEBI" id="CHEBI:147287"/>
        <dbReference type="ChEBI" id="CHEBI:456216"/>
        <dbReference type="EC" id="6.3.5.3"/>
    </reaction>
</comment>
<sequence length="227" mass="25294">MKFGVCVFPGSNCDYDTYYVIRDLLNQEVVFLDHETRRIDGLDCVVLPGGFSFGDYLRAGALASRTPLAHAVVDFAHRGGLVLGICNGFQILTELHLLPGALLKNAHLRFVCKDVYLRVENNSIPFTRSYEKGEVIRLPIAHGEGRYYVPEDELRRMEENGQIILRYCDADGNVTEEANPNGSVGNIAGVCNREGNVFGLMPHPERACEDLLGYHDGIILWHSIVNV</sequence>
<comment type="pathway">
    <text evidence="8">Purine metabolism; IMP biosynthesis via de novo pathway; 5-amino-1-(5-phospho-D-ribosyl)imidazole from N(2)-formyl-N(1)-(5-phospho-D-ribosyl)glycinamide: step 1/2.</text>
</comment>
<dbReference type="PIRSF" id="PIRSF001586">
    <property type="entry name" value="FGAM_synth_I"/>
    <property type="match status" value="1"/>
</dbReference>
<evidence type="ECO:0000256" key="5">
    <source>
        <dbReference type="ARBA" id="ARBA00022801"/>
    </source>
</evidence>
<evidence type="ECO:0000256" key="2">
    <source>
        <dbReference type="ARBA" id="ARBA00022598"/>
    </source>
</evidence>
<dbReference type="OrthoDB" id="9804441at2"/>
<dbReference type="SUPFAM" id="SSF52317">
    <property type="entry name" value="Class I glutamine amidotransferase-like"/>
    <property type="match status" value="1"/>
</dbReference>
<dbReference type="PROSITE" id="PS51273">
    <property type="entry name" value="GATASE_TYPE_1"/>
    <property type="match status" value="1"/>
</dbReference>
<keyword evidence="5 8" id="KW-0378">Hydrolase</keyword>
<keyword evidence="7 8" id="KW-0315">Glutamine amidotransferase</keyword>
<dbReference type="GO" id="GO:0004642">
    <property type="term" value="F:phosphoribosylformylglycinamidine synthase activity"/>
    <property type="evidence" value="ECO:0007669"/>
    <property type="project" value="UniProtKB-UniRule"/>
</dbReference>
<comment type="subcellular location">
    <subcellularLocation>
        <location evidence="8">Cytoplasm</location>
    </subcellularLocation>
</comment>
<dbReference type="RefSeq" id="WP_012992617.1">
    <property type="nucleotide sequence ID" value="NC_013894.1"/>
</dbReference>
<keyword evidence="10" id="KW-1185">Reference proteome</keyword>
<dbReference type="HOGENOM" id="CLU_001031_3_1_0"/>